<evidence type="ECO:0000313" key="2">
    <source>
        <dbReference type="Proteomes" id="UP000805193"/>
    </source>
</evidence>
<evidence type="ECO:0000313" key="1">
    <source>
        <dbReference type="EMBL" id="KAG0444334.1"/>
    </source>
</evidence>
<dbReference type="Proteomes" id="UP000805193">
    <property type="component" value="Unassembled WGS sequence"/>
</dbReference>
<dbReference type="EMBL" id="JABSTQ010002168">
    <property type="protein sequence ID" value="KAG0444334.1"/>
    <property type="molecule type" value="Genomic_DNA"/>
</dbReference>
<accession>A0AC60QXL6</accession>
<proteinExistence type="predicted"/>
<sequence length="325" mass="36112">TAQMCTLQLADISYSGFKRDTDIDILIGADNYCKAVTGSIKQPEGDVTAVETIFGWTLLGPVRPLPEVGWHQATVMQVITRHQCDQPSQHLREKNTRPVPEEDVAEPKQSTITCVPVSEEAARKDSNVESGETEALEWALCTSELSASDSKEDTGIPDENVIINDVEGDKETPTGTVETRFLKPVNLISDFVSDEAGLNVSVVFEQPLVGIQDIVMKKCRRGSSNHGSSFDHRPELPPRITRKRGKYYTPVPEKRMLARSQRDIQVGDVVLLRNDRRPKTFWYLAVVDDTFPGQDGKVGACTIRLGRGVKIRRPIQLLCLEIPTT</sequence>
<keyword evidence="2" id="KW-1185">Reference proteome</keyword>
<gene>
    <name evidence="1" type="ORF">HPB47_013913</name>
</gene>
<reference evidence="1 2" key="1">
    <citation type="journal article" date="2020" name="Cell">
        <title>Large-Scale Comparative Analyses of Tick Genomes Elucidate Their Genetic Diversity and Vector Capacities.</title>
        <authorList>
            <consortium name="Tick Genome and Microbiome Consortium (TIGMIC)"/>
            <person name="Jia N."/>
            <person name="Wang J."/>
            <person name="Shi W."/>
            <person name="Du L."/>
            <person name="Sun Y."/>
            <person name="Zhan W."/>
            <person name="Jiang J.F."/>
            <person name="Wang Q."/>
            <person name="Zhang B."/>
            <person name="Ji P."/>
            <person name="Bell-Sakyi L."/>
            <person name="Cui X.M."/>
            <person name="Yuan T.T."/>
            <person name="Jiang B.G."/>
            <person name="Yang W.F."/>
            <person name="Lam T.T."/>
            <person name="Chang Q.C."/>
            <person name="Ding S.J."/>
            <person name="Wang X.J."/>
            <person name="Zhu J.G."/>
            <person name="Ruan X.D."/>
            <person name="Zhao L."/>
            <person name="Wei J.T."/>
            <person name="Ye R.Z."/>
            <person name="Que T.C."/>
            <person name="Du C.H."/>
            <person name="Zhou Y.H."/>
            <person name="Cheng J.X."/>
            <person name="Dai P.F."/>
            <person name="Guo W.B."/>
            <person name="Han X.H."/>
            <person name="Huang E.J."/>
            <person name="Li L.F."/>
            <person name="Wei W."/>
            <person name="Gao Y.C."/>
            <person name="Liu J.Z."/>
            <person name="Shao H.Z."/>
            <person name="Wang X."/>
            <person name="Wang C.C."/>
            <person name="Yang T.C."/>
            <person name="Huo Q.B."/>
            <person name="Li W."/>
            <person name="Chen H.Y."/>
            <person name="Chen S.E."/>
            <person name="Zhou L.G."/>
            <person name="Ni X.B."/>
            <person name="Tian J.H."/>
            <person name="Sheng Y."/>
            <person name="Liu T."/>
            <person name="Pan Y.S."/>
            <person name="Xia L.Y."/>
            <person name="Li J."/>
            <person name="Zhao F."/>
            <person name="Cao W.C."/>
        </authorList>
    </citation>
    <scope>NUCLEOTIDE SEQUENCE [LARGE SCALE GENOMIC DNA]</scope>
    <source>
        <strain evidence="1">Iper-2018</strain>
    </source>
</reference>
<comment type="caution">
    <text evidence="1">The sequence shown here is derived from an EMBL/GenBank/DDBJ whole genome shotgun (WGS) entry which is preliminary data.</text>
</comment>
<feature type="non-terminal residue" evidence="1">
    <location>
        <position position="1"/>
    </location>
</feature>
<name>A0AC60QXL6_IXOPE</name>
<organism evidence="1 2">
    <name type="scientific">Ixodes persulcatus</name>
    <name type="common">Taiga tick</name>
    <dbReference type="NCBI Taxonomy" id="34615"/>
    <lineage>
        <taxon>Eukaryota</taxon>
        <taxon>Metazoa</taxon>
        <taxon>Ecdysozoa</taxon>
        <taxon>Arthropoda</taxon>
        <taxon>Chelicerata</taxon>
        <taxon>Arachnida</taxon>
        <taxon>Acari</taxon>
        <taxon>Parasitiformes</taxon>
        <taxon>Ixodida</taxon>
        <taxon>Ixodoidea</taxon>
        <taxon>Ixodidae</taxon>
        <taxon>Ixodinae</taxon>
        <taxon>Ixodes</taxon>
    </lineage>
</organism>
<protein>
    <submittedName>
        <fullName evidence="1">Uncharacterized protein</fullName>
    </submittedName>
</protein>